<dbReference type="Pfam" id="PF12695">
    <property type="entry name" value="Abhydrolase_5"/>
    <property type="match status" value="1"/>
</dbReference>
<dbReference type="GO" id="GO:0016787">
    <property type="term" value="F:hydrolase activity"/>
    <property type="evidence" value="ECO:0007669"/>
    <property type="project" value="InterPro"/>
</dbReference>
<dbReference type="Gene3D" id="3.40.50.1820">
    <property type="entry name" value="alpha/beta hydrolase"/>
    <property type="match status" value="1"/>
</dbReference>
<dbReference type="EMBL" id="AZEU01000273">
    <property type="protein sequence ID" value="KRL40157.1"/>
    <property type="molecule type" value="Genomic_DNA"/>
</dbReference>
<dbReference type="InterPro" id="IPR029059">
    <property type="entry name" value="AB_hydrolase_5"/>
</dbReference>
<dbReference type="PATRIC" id="fig|1423769.4.peg.2503"/>
<evidence type="ECO:0000313" key="4">
    <source>
        <dbReference type="Proteomes" id="UP000051790"/>
    </source>
</evidence>
<dbReference type="Proteomes" id="UP000051790">
    <property type="component" value="Unassembled WGS sequence"/>
</dbReference>
<dbReference type="AlphaFoldDB" id="A0A0R1Q6F9"/>
<sequence length="236" mass="25021">MKKFKRWLIGIVVVLVVALIGGQLYLKSAAHVPSPAAATAQTQATKINGVLYFGKASAKLTVVMYPGALVDPGAYSIWANQVAKAGYRVAIVSFPDDLAVLKPNAAAQVVKAGQPYVIGGHSLGGVMASRFAAKHKQGLKGVFFLASYPDAKGKLEGNVPVLSLTASRDGVLNFDAWRKAKQNLPSDTTYQQLPGGNHAGFGSYGKQSGDGRATVTNATQQQWVAKQLTHWLDTLK</sequence>
<dbReference type="SUPFAM" id="SSF53474">
    <property type="entry name" value="alpha/beta-Hydrolases"/>
    <property type="match status" value="1"/>
</dbReference>
<protein>
    <recommendedName>
        <fullName evidence="2">Alpha/beta hydrolase fold-5 domain-containing protein</fullName>
    </recommendedName>
</protein>
<organism evidence="3 4">
    <name type="scientific">Lacticaseibacillus manihotivorans DSM 13343 = JCM 12514</name>
    <dbReference type="NCBI Taxonomy" id="1423769"/>
    <lineage>
        <taxon>Bacteria</taxon>
        <taxon>Bacillati</taxon>
        <taxon>Bacillota</taxon>
        <taxon>Bacilli</taxon>
        <taxon>Lactobacillales</taxon>
        <taxon>Lactobacillaceae</taxon>
        <taxon>Lacticaseibacillus</taxon>
    </lineage>
</organism>
<feature type="region of interest" description="Disordered" evidence="1">
    <location>
        <begin position="186"/>
        <end position="212"/>
    </location>
</feature>
<evidence type="ECO:0000313" key="3">
    <source>
        <dbReference type="EMBL" id="KRL40157.1"/>
    </source>
</evidence>
<dbReference type="RefSeq" id="WP_056964815.1">
    <property type="nucleotide sequence ID" value="NZ_AZEU01000273.1"/>
</dbReference>
<reference evidence="3 4" key="1">
    <citation type="journal article" date="2015" name="Genome Announc.">
        <title>Expanding the biotechnology potential of lactobacilli through comparative genomics of 213 strains and associated genera.</title>
        <authorList>
            <person name="Sun Z."/>
            <person name="Harris H.M."/>
            <person name="McCann A."/>
            <person name="Guo C."/>
            <person name="Argimon S."/>
            <person name="Zhang W."/>
            <person name="Yang X."/>
            <person name="Jeffery I.B."/>
            <person name="Cooney J.C."/>
            <person name="Kagawa T.F."/>
            <person name="Liu W."/>
            <person name="Song Y."/>
            <person name="Salvetti E."/>
            <person name="Wrobel A."/>
            <person name="Rasinkangas P."/>
            <person name="Parkhill J."/>
            <person name="Rea M.C."/>
            <person name="O'Sullivan O."/>
            <person name="Ritari J."/>
            <person name="Douillard F.P."/>
            <person name="Paul Ross R."/>
            <person name="Yang R."/>
            <person name="Briner A.E."/>
            <person name="Felis G.E."/>
            <person name="de Vos W.M."/>
            <person name="Barrangou R."/>
            <person name="Klaenhammer T.R."/>
            <person name="Caufield P.W."/>
            <person name="Cui Y."/>
            <person name="Zhang H."/>
            <person name="O'Toole P.W."/>
        </authorList>
    </citation>
    <scope>NUCLEOTIDE SEQUENCE [LARGE SCALE GENOMIC DNA]</scope>
    <source>
        <strain evidence="3 4">DSM 13343</strain>
    </source>
</reference>
<proteinExistence type="predicted"/>
<evidence type="ECO:0000256" key="1">
    <source>
        <dbReference type="SAM" id="MobiDB-lite"/>
    </source>
</evidence>
<comment type="caution">
    <text evidence="3">The sequence shown here is derived from an EMBL/GenBank/DDBJ whole genome shotgun (WGS) entry which is preliminary data.</text>
</comment>
<accession>A0A0R1Q6F9</accession>
<gene>
    <name evidence="3" type="ORF">FD01_GL002316</name>
</gene>
<keyword evidence="4" id="KW-1185">Reference proteome</keyword>
<dbReference type="OrthoDB" id="9780932at2"/>
<dbReference type="InterPro" id="IPR029058">
    <property type="entry name" value="AB_hydrolase_fold"/>
</dbReference>
<evidence type="ECO:0000259" key="2">
    <source>
        <dbReference type="Pfam" id="PF12695"/>
    </source>
</evidence>
<feature type="domain" description="Alpha/beta hydrolase fold-5" evidence="2">
    <location>
        <begin position="62"/>
        <end position="221"/>
    </location>
</feature>
<name>A0A0R1Q6F9_9LACO</name>